<comment type="caution">
    <text evidence="2">The sequence shown here is derived from an EMBL/GenBank/DDBJ whole genome shotgun (WGS) entry which is preliminary data.</text>
</comment>
<protein>
    <recommendedName>
        <fullName evidence="4">Secreted protein</fullName>
    </recommendedName>
</protein>
<dbReference type="Proteomes" id="UP001203945">
    <property type="component" value="Unassembled WGS sequence"/>
</dbReference>
<accession>A0ABT1MNK9</accession>
<feature type="signal peptide" evidence="1">
    <location>
        <begin position="1"/>
        <end position="18"/>
    </location>
</feature>
<evidence type="ECO:0000256" key="1">
    <source>
        <dbReference type="SAM" id="SignalP"/>
    </source>
</evidence>
<proteinExistence type="predicted"/>
<dbReference type="EMBL" id="JAKZEU010000002">
    <property type="protein sequence ID" value="MCQ0969877.1"/>
    <property type="molecule type" value="Genomic_DNA"/>
</dbReference>
<reference evidence="2 3" key="1">
    <citation type="submission" date="2022-03" db="EMBL/GenBank/DDBJ databases">
        <authorList>
            <person name="He Y."/>
        </authorList>
    </citation>
    <scope>NUCLEOTIDE SEQUENCE [LARGE SCALE GENOMIC DNA]</scope>
    <source>
        <strain evidence="2 3">TK19116</strain>
    </source>
</reference>
<evidence type="ECO:0008006" key="4">
    <source>
        <dbReference type="Google" id="ProtNLM"/>
    </source>
</evidence>
<name>A0ABT1MNK9_9RHOB</name>
<evidence type="ECO:0000313" key="3">
    <source>
        <dbReference type="Proteomes" id="UP001203945"/>
    </source>
</evidence>
<evidence type="ECO:0000313" key="2">
    <source>
        <dbReference type="EMBL" id="MCQ0969877.1"/>
    </source>
</evidence>
<feature type="chain" id="PRO_5046232829" description="Secreted protein" evidence="1">
    <location>
        <begin position="19"/>
        <end position="219"/>
    </location>
</feature>
<keyword evidence="3" id="KW-1185">Reference proteome</keyword>
<gene>
    <name evidence="2" type="ORF">MLD63_05480</name>
</gene>
<dbReference type="RefSeq" id="WP_255328888.1">
    <property type="nucleotide sequence ID" value="NZ_JAKZEU010000002.1"/>
</dbReference>
<keyword evidence="1" id="KW-0732">Signal</keyword>
<organism evidence="2 3">
    <name type="scientific">Paracoccus albicereus</name>
    <dbReference type="NCBI Taxonomy" id="2922394"/>
    <lineage>
        <taxon>Bacteria</taxon>
        <taxon>Pseudomonadati</taxon>
        <taxon>Pseudomonadota</taxon>
        <taxon>Alphaproteobacteria</taxon>
        <taxon>Rhodobacterales</taxon>
        <taxon>Paracoccaceae</taxon>
        <taxon>Paracoccus</taxon>
    </lineage>
</organism>
<sequence>MRLSLLLFVLAFAPLSAAADSATARCDIYPPGEDKASRSGDCTFSQAQGRVTIALDDGTSFDLAPEPGYPGNFLDPSGRRVFRQSGLGDQGLIFRLPDRSIYVYWQRGAADSDSQNPTAPFTTDDYDASALVPCGAPGQPRGQCPAGAARMEDGQASITVEGPDGEQFTMNFMKDAATGEPYVNATNREAEAALQGDTWIVIIDGTVEYEVPLALIEGG</sequence>